<name>A0AAQ1KJC3_9PSED</name>
<evidence type="ECO:0000313" key="5">
    <source>
        <dbReference type="Proteomes" id="UP000183385"/>
    </source>
</evidence>
<dbReference type="Pfam" id="PF13511">
    <property type="entry name" value="DUF4124"/>
    <property type="match status" value="1"/>
</dbReference>
<feature type="domain" description="DUF4124" evidence="3">
    <location>
        <begin position="11"/>
        <end position="45"/>
    </location>
</feature>
<gene>
    <name evidence="4" type="ORF">SAMN05216577_12865</name>
</gene>
<sequence>MKGVLVAVPLLFCAAWAQADTIYKCVDAQGKVTFTKQACPNGGNAGVELNVENRRPSGGGEGAVMAQPALQAPATDYAPAGAYPAQQPAAPAPAPAGGTRVTVVGGSEERPGCSTGLSERDLRTAMVRKEIVPGMSRKEIESMFGTPSKQASAHGAGSSTYWNDKYLNFFSINYDANGCVVNSYQSGSSQ</sequence>
<evidence type="ECO:0000256" key="2">
    <source>
        <dbReference type="SAM" id="SignalP"/>
    </source>
</evidence>
<keyword evidence="2" id="KW-0732">Signal</keyword>
<accession>A0AAQ1KJC3</accession>
<dbReference type="Proteomes" id="UP000183385">
    <property type="component" value="Unassembled WGS sequence"/>
</dbReference>
<keyword evidence="5" id="KW-1185">Reference proteome</keyword>
<reference evidence="4 5" key="1">
    <citation type="submission" date="2016-10" db="EMBL/GenBank/DDBJ databases">
        <authorList>
            <person name="Varghese N."/>
            <person name="Submissions S."/>
        </authorList>
    </citation>
    <scope>NUCLEOTIDE SEQUENCE [LARGE SCALE GENOMIC DNA]</scope>
    <source>
        <strain evidence="4 5">LMG 18378</strain>
    </source>
</reference>
<feature type="region of interest" description="Disordered" evidence="1">
    <location>
        <begin position="78"/>
        <end position="99"/>
    </location>
</feature>
<dbReference type="InterPro" id="IPR025392">
    <property type="entry name" value="DUF4124"/>
</dbReference>
<feature type="compositionally biased region" description="Low complexity" evidence="1">
    <location>
        <begin position="78"/>
        <end position="89"/>
    </location>
</feature>
<evidence type="ECO:0000256" key="1">
    <source>
        <dbReference type="SAM" id="MobiDB-lite"/>
    </source>
</evidence>
<dbReference type="RefSeq" id="WP_074983614.1">
    <property type="nucleotide sequence ID" value="NZ_BGPP01000004.1"/>
</dbReference>
<evidence type="ECO:0000313" key="4">
    <source>
        <dbReference type="EMBL" id="SFD53164.1"/>
    </source>
</evidence>
<organism evidence="4 5">
    <name type="scientific">Pseudomonas citronellolis</name>
    <dbReference type="NCBI Taxonomy" id="53408"/>
    <lineage>
        <taxon>Bacteria</taxon>
        <taxon>Pseudomonadati</taxon>
        <taxon>Pseudomonadota</taxon>
        <taxon>Gammaproteobacteria</taxon>
        <taxon>Pseudomonadales</taxon>
        <taxon>Pseudomonadaceae</taxon>
        <taxon>Pseudomonas</taxon>
    </lineage>
</organism>
<evidence type="ECO:0000259" key="3">
    <source>
        <dbReference type="Pfam" id="PF13511"/>
    </source>
</evidence>
<proteinExistence type="predicted"/>
<dbReference type="EMBL" id="FOLS01000028">
    <property type="protein sequence ID" value="SFD53164.1"/>
    <property type="molecule type" value="Genomic_DNA"/>
</dbReference>
<comment type="caution">
    <text evidence="4">The sequence shown here is derived from an EMBL/GenBank/DDBJ whole genome shotgun (WGS) entry which is preliminary data.</text>
</comment>
<protein>
    <recommendedName>
        <fullName evidence="3">DUF4124 domain-containing protein</fullName>
    </recommendedName>
</protein>
<dbReference type="AlphaFoldDB" id="A0AAQ1KJC3"/>
<feature type="chain" id="PRO_5043032014" description="DUF4124 domain-containing protein" evidence="2">
    <location>
        <begin position="20"/>
        <end position="190"/>
    </location>
</feature>
<feature type="signal peptide" evidence="2">
    <location>
        <begin position="1"/>
        <end position="19"/>
    </location>
</feature>